<gene>
    <name evidence="2" type="ORF">E0W69_002855</name>
</gene>
<evidence type="ECO:0000313" key="2">
    <source>
        <dbReference type="EMBL" id="QES90894.1"/>
    </source>
</evidence>
<evidence type="ECO:0008006" key="4">
    <source>
        <dbReference type="Google" id="ProtNLM"/>
    </source>
</evidence>
<keyword evidence="1" id="KW-1133">Transmembrane helix</keyword>
<protein>
    <recommendedName>
        <fullName evidence="4">CcmD family protein</fullName>
    </recommendedName>
</protein>
<evidence type="ECO:0000313" key="3">
    <source>
        <dbReference type="Proteomes" id="UP000292424"/>
    </source>
</evidence>
<dbReference type="Pfam" id="PF20077">
    <property type="entry name" value="CcmD_alt"/>
    <property type="match status" value="1"/>
</dbReference>
<dbReference type="OrthoDB" id="680658at2"/>
<dbReference type="EMBL" id="CP044016">
    <property type="protein sequence ID" value="QES90894.1"/>
    <property type="molecule type" value="Genomic_DNA"/>
</dbReference>
<name>A0A5P2G4Y5_9BACT</name>
<sequence length="63" mass="7357">MFSQYARATRHNVQTEHSILLSNGKIYVVVGVLVIIFTSLAFYLYRIDKKVSQFTLEQREMDS</sequence>
<dbReference type="KEGG" id="arac:E0W69_002855"/>
<organism evidence="2 3">
    <name type="scientific">Rhizosphaericola mali</name>
    <dbReference type="NCBI Taxonomy" id="2545455"/>
    <lineage>
        <taxon>Bacteria</taxon>
        <taxon>Pseudomonadati</taxon>
        <taxon>Bacteroidota</taxon>
        <taxon>Chitinophagia</taxon>
        <taxon>Chitinophagales</taxon>
        <taxon>Chitinophagaceae</taxon>
        <taxon>Rhizosphaericola</taxon>
    </lineage>
</organism>
<reference evidence="2 3" key="1">
    <citation type="submission" date="2019-09" db="EMBL/GenBank/DDBJ databases">
        <title>Complete genome sequence of Arachidicoccus sp. B3-10 isolated from apple orchard soil.</title>
        <authorList>
            <person name="Kim H.S."/>
            <person name="Han K.-I."/>
            <person name="Suh M.K."/>
            <person name="Lee K.C."/>
            <person name="Eom M.K."/>
            <person name="Kim J.-S."/>
            <person name="Kang S.W."/>
            <person name="Sin Y."/>
            <person name="Lee J.-S."/>
        </authorList>
    </citation>
    <scope>NUCLEOTIDE SEQUENCE [LARGE SCALE GENOMIC DNA]</scope>
    <source>
        <strain evidence="2 3">B3-10</strain>
    </source>
</reference>
<proteinExistence type="predicted"/>
<keyword evidence="1" id="KW-0472">Membrane</keyword>
<dbReference type="Proteomes" id="UP000292424">
    <property type="component" value="Chromosome"/>
</dbReference>
<keyword evidence="3" id="KW-1185">Reference proteome</keyword>
<feature type="transmembrane region" description="Helical" evidence="1">
    <location>
        <begin position="26"/>
        <end position="45"/>
    </location>
</feature>
<evidence type="ECO:0000256" key="1">
    <source>
        <dbReference type="SAM" id="Phobius"/>
    </source>
</evidence>
<accession>A0A5P2G4Y5</accession>
<dbReference type="AlphaFoldDB" id="A0A5P2G4Y5"/>
<keyword evidence="1" id="KW-0812">Transmembrane</keyword>